<name>A0AAP6ZSA7_PAEAL</name>
<evidence type="ECO:0000256" key="1">
    <source>
        <dbReference type="SAM" id="MobiDB-lite"/>
    </source>
</evidence>
<comment type="caution">
    <text evidence="2">The sequence shown here is derived from an EMBL/GenBank/DDBJ whole genome shotgun (WGS) entry which is preliminary data.</text>
</comment>
<evidence type="ECO:0000313" key="3">
    <source>
        <dbReference type="Proteomes" id="UP000552038"/>
    </source>
</evidence>
<reference evidence="2 3" key="1">
    <citation type="submission" date="2020-05" db="EMBL/GenBank/DDBJ databases">
        <title>Whole genome sequencing and identification of novel metabolites from Paenibacillus alvei strain JR949.</title>
        <authorList>
            <person name="Rajendhran J."/>
            <person name="Sree Pranav P."/>
            <person name="Mahalakshmi B."/>
            <person name="Karthikeyan R."/>
        </authorList>
    </citation>
    <scope>NUCLEOTIDE SEQUENCE [LARGE SCALE GENOMIC DNA]</scope>
    <source>
        <strain evidence="2 3">JR949</strain>
    </source>
</reference>
<feature type="region of interest" description="Disordered" evidence="1">
    <location>
        <begin position="1"/>
        <end position="34"/>
    </location>
</feature>
<dbReference type="EMBL" id="JABFOR010000002">
    <property type="protein sequence ID" value="NOJ69480.1"/>
    <property type="molecule type" value="Genomic_DNA"/>
</dbReference>
<gene>
    <name evidence="2" type="ORF">HMI46_02750</name>
</gene>
<dbReference type="Proteomes" id="UP000552038">
    <property type="component" value="Unassembled WGS sequence"/>
</dbReference>
<sequence>MYRLKPVNSEVNRKALTETETETETGTDTMSDNKKAYEQFIPTIASLKELDLTGIEPHLPPIYKKYYTKK</sequence>
<dbReference type="AlphaFoldDB" id="A0AAP6ZSA7"/>
<accession>A0AAP6ZSA7</accession>
<organism evidence="2 3">
    <name type="scientific">Paenibacillus alvei</name>
    <name type="common">Bacillus alvei</name>
    <dbReference type="NCBI Taxonomy" id="44250"/>
    <lineage>
        <taxon>Bacteria</taxon>
        <taxon>Bacillati</taxon>
        <taxon>Bacillota</taxon>
        <taxon>Bacilli</taxon>
        <taxon>Bacillales</taxon>
        <taxon>Paenibacillaceae</taxon>
        <taxon>Paenibacillus</taxon>
    </lineage>
</organism>
<proteinExistence type="predicted"/>
<protein>
    <submittedName>
        <fullName evidence="2">Uncharacterized protein</fullName>
    </submittedName>
</protein>
<evidence type="ECO:0000313" key="2">
    <source>
        <dbReference type="EMBL" id="NOJ69480.1"/>
    </source>
</evidence>